<dbReference type="InterPro" id="IPR035198">
    <property type="entry name" value="SU10_MCP"/>
</dbReference>
<proteinExistence type="predicted"/>
<comment type="caution">
    <text evidence="1">The sequence shown here is derived from an EMBL/GenBank/DDBJ whole genome shotgun (WGS) entry which is preliminary data.</text>
</comment>
<evidence type="ECO:0008006" key="5">
    <source>
        <dbReference type="Google" id="ProtNLM"/>
    </source>
</evidence>
<keyword evidence="4" id="KW-1185">Reference proteome</keyword>
<dbReference type="OrthoDB" id="2557250at2"/>
<evidence type="ECO:0000313" key="1">
    <source>
        <dbReference type="EMBL" id="PLR84656.1"/>
    </source>
</evidence>
<accession>A0A2N5GPM0</accession>
<dbReference type="EMBL" id="PGVA01000012">
    <property type="protein sequence ID" value="PLR84656.1"/>
    <property type="molecule type" value="Genomic_DNA"/>
</dbReference>
<dbReference type="RefSeq" id="WP_101576305.1">
    <property type="nucleotide sequence ID" value="NZ_PGVA01000012.1"/>
</dbReference>
<reference evidence="1 3" key="1">
    <citation type="submission" date="2017-11" db="EMBL/GenBank/DDBJ databases">
        <title>Comparitive Functional Genomics of Dry Heat Resistant strains isolated from the Viking Spacecraft.</title>
        <authorList>
            <person name="Seuylemezian A."/>
            <person name="Cooper K."/>
            <person name="Vaishampayan P."/>
        </authorList>
    </citation>
    <scope>NUCLEOTIDE SEQUENCE [LARGE SCALE GENOMIC DNA]</scope>
    <source>
        <strain evidence="1 3">M4.6</strain>
    </source>
</reference>
<name>A0A2N5GPM0_9BACI</name>
<dbReference type="AlphaFoldDB" id="A0A2N5GPM0"/>
<sequence length="382" mass="41909">MPPQVKGIRDTLNVQQAKMKIDMSEKIALLQPEATPFITFMKRAKNKTEAANNPKFSWLEDDLGARWDAINNAAGYAAGVTDIIVDNGDYFSVGDLVKVPRTGEVLAVTAVNVNTLTVVRGYGVTAAAAIVDNDPIVIIGNANQEGSGTREIKTTNEIEVFNYTQIFKTPFGVTNTQNASANYGMKDLAYQQKKKGTEHMMDMSRSFLFGEKKLDTSGNKPKRTTGGLLSFLTANRYDAGGALTQSEFDQNIAEVVFKYGSSEKLMLASARLLSVINGWAMGKLQIEQGEKTFGLSVVKYVTPFGTLNLVHEPLFEGAVYGSYGMVLDPENFKYRPLKGRDTKLETNIQANDEDLREDQYITEAGLEVRLPKTHAVITGVTS</sequence>
<gene>
    <name evidence="1" type="ORF">CU635_06185</name>
    <name evidence="2" type="ORF">CVD25_01075</name>
</gene>
<evidence type="ECO:0000313" key="3">
    <source>
        <dbReference type="Proteomes" id="UP000234951"/>
    </source>
</evidence>
<protein>
    <recommendedName>
        <fullName evidence="5">Phage major capsid protein</fullName>
    </recommendedName>
</protein>
<dbReference type="Proteomes" id="UP000235114">
    <property type="component" value="Unassembled WGS sequence"/>
</dbReference>
<dbReference type="Proteomes" id="UP000234951">
    <property type="component" value="Unassembled WGS sequence"/>
</dbReference>
<evidence type="ECO:0000313" key="2">
    <source>
        <dbReference type="EMBL" id="PLS00808.1"/>
    </source>
</evidence>
<dbReference type="EMBL" id="PGVD01000003">
    <property type="protein sequence ID" value="PLS00808.1"/>
    <property type="molecule type" value="Genomic_DNA"/>
</dbReference>
<dbReference type="Pfam" id="PF17236">
    <property type="entry name" value="SU10_MCP"/>
    <property type="match status" value="1"/>
</dbReference>
<reference evidence="2 4" key="2">
    <citation type="submission" date="2017-12" db="EMBL/GenBank/DDBJ databases">
        <title>Comparative Functional Genomics of Dry Heat Resistant strains isolated from the Viking Spacecraft.</title>
        <authorList>
            <person name="Seuylemezian A."/>
            <person name="Cooper K."/>
            <person name="Vaishampayan P."/>
        </authorList>
    </citation>
    <scope>NUCLEOTIDE SEQUENCE [LARGE SCALE GENOMIC DNA]</scope>
    <source>
        <strain evidence="2 4">ATCC 29669</strain>
    </source>
</reference>
<evidence type="ECO:0000313" key="4">
    <source>
        <dbReference type="Proteomes" id="UP000235114"/>
    </source>
</evidence>
<organism evidence="1 3">
    <name type="scientific">Bacillus canaveralius</name>
    <dbReference type="NCBI Taxonomy" id="1403243"/>
    <lineage>
        <taxon>Bacteria</taxon>
        <taxon>Bacillati</taxon>
        <taxon>Bacillota</taxon>
        <taxon>Bacilli</taxon>
        <taxon>Bacillales</taxon>
        <taxon>Bacillaceae</taxon>
        <taxon>Bacillus</taxon>
    </lineage>
</organism>